<feature type="transmembrane region" description="Helical" evidence="5">
    <location>
        <begin position="204"/>
        <end position="229"/>
    </location>
</feature>
<dbReference type="GO" id="GO:0042908">
    <property type="term" value="P:xenobiotic transport"/>
    <property type="evidence" value="ECO:0007669"/>
    <property type="project" value="UniProtKB-ARBA"/>
</dbReference>
<name>A0AAD7AH28_9AGAR</name>
<dbReference type="PANTHER" id="PTHR23502">
    <property type="entry name" value="MAJOR FACILITATOR SUPERFAMILY"/>
    <property type="match status" value="1"/>
</dbReference>
<dbReference type="InterPro" id="IPR005829">
    <property type="entry name" value="Sugar_transporter_CS"/>
</dbReference>
<dbReference type="GO" id="GO:0140115">
    <property type="term" value="P:export across plasma membrane"/>
    <property type="evidence" value="ECO:0007669"/>
    <property type="project" value="UniProtKB-ARBA"/>
</dbReference>
<keyword evidence="2 5" id="KW-0812">Transmembrane</keyword>
<dbReference type="Gene3D" id="1.20.1250.20">
    <property type="entry name" value="MFS general substrate transporter like domains"/>
    <property type="match status" value="1"/>
</dbReference>
<keyword evidence="8" id="KW-1185">Reference proteome</keyword>
<feature type="transmembrane region" description="Helical" evidence="5">
    <location>
        <begin position="179"/>
        <end position="198"/>
    </location>
</feature>
<comment type="caution">
    <text evidence="7">The sequence shown here is derived from an EMBL/GenBank/DDBJ whole genome shotgun (WGS) entry which is preliminary data.</text>
</comment>
<evidence type="ECO:0000256" key="2">
    <source>
        <dbReference type="ARBA" id="ARBA00022692"/>
    </source>
</evidence>
<evidence type="ECO:0000256" key="3">
    <source>
        <dbReference type="ARBA" id="ARBA00022989"/>
    </source>
</evidence>
<evidence type="ECO:0000259" key="6">
    <source>
        <dbReference type="PROSITE" id="PS50850"/>
    </source>
</evidence>
<feature type="transmembrane region" description="Helical" evidence="5">
    <location>
        <begin position="116"/>
        <end position="138"/>
    </location>
</feature>
<dbReference type="AlphaFoldDB" id="A0AAD7AH28"/>
<dbReference type="InterPro" id="IPR036259">
    <property type="entry name" value="MFS_trans_sf"/>
</dbReference>
<dbReference type="GO" id="GO:0016020">
    <property type="term" value="C:membrane"/>
    <property type="evidence" value="ECO:0007669"/>
    <property type="project" value="UniProtKB-SubCell"/>
</dbReference>
<keyword evidence="3 5" id="KW-1133">Transmembrane helix</keyword>
<feature type="transmembrane region" description="Helical" evidence="5">
    <location>
        <begin position="354"/>
        <end position="373"/>
    </location>
</feature>
<dbReference type="InterPro" id="IPR020846">
    <property type="entry name" value="MFS_dom"/>
</dbReference>
<sequence length="554" mass="61029">MYARAQSSTLLHLYGNQDSFLRRFASDASVIASILPAFVILLPMTADNQNAIAPNASILPIATPAPPDVEMRPIRPQLDIKDKHDEDPYLIAFIHPVDPSNPQDWPHSRKRVVTDVLSATGFCRIMVSTIMAPALPTIKAQLHMNSTEAAMALSIYLLATAFGPLVIGPLSEIYGRKNILHACNAWFLVWNFVCGFAGTKELLIAARFLAGFGASSIYALGGGVLGDVWRPEERGRSLRMYSLIQLLGAAVGPIIGGIITARTTWRWMFWSTSIFQAVMLLVELTTFYETFPPVILRRRAARVRRSSGDPQYRTAYERLDGAKSVPAVVSHALTRPLRLLAFNPVIQITSLIQAWSYGMVYIVLSSFAALWTAQYGQSIELSGLHYLATAAGEVAGAQAGGPLVDLLFRRMRGREPDDAHRRESRVLFTFPGALLVGIGLLVYGWTAQFHVHWAAVDGAVFVYMFGNQLASMPMQAYVMDVFPEHTSSALAASQFLRSLTAFLFPLFAPAIYRAMGYGWGNMMLALCGLLIGLPAPGIIWVFGERLRRRARGSY</sequence>
<keyword evidence="4 5" id="KW-0472">Membrane</keyword>
<evidence type="ECO:0000313" key="8">
    <source>
        <dbReference type="Proteomes" id="UP001218218"/>
    </source>
</evidence>
<feature type="transmembrane region" description="Helical" evidence="5">
    <location>
        <begin position="150"/>
        <end position="167"/>
    </location>
</feature>
<accession>A0AAD7AH28</accession>
<dbReference type="InterPro" id="IPR011701">
    <property type="entry name" value="MFS"/>
</dbReference>
<evidence type="ECO:0000256" key="5">
    <source>
        <dbReference type="SAM" id="Phobius"/>
    </source>
</evidence>
<evidence type="ECO:0000256" key="1">
    <source>
        <dbReference type="ARBA" id="ARBA00004141"/>
    </source>
</evidence>
<evidence type="ECO:0000313" key="7">
    <source>
        <dbReference type="EMBL" id="KAJ7358487.1"/>
    </source>
</evidence>
<protein>
    <submittedName>
        <fullName evidence="7">Major facilitator superfamily domain-containing protein</fullName>
    </submittedName>
</protein>
<gene>
    <name evidence="7" type="ORF">DFH08DRAFT_1043564</name>
</gene>
<comment type="subcellular location">
    <subcellularLocation>
        <location evidence="1">Membrane</location>
        <topology evidence="1">Multi-pass membrane protein</topology>
    </subcellularLocation>
</comment>
<feature type="transmembrane region" description="Helical" evidence="5">
    <location>
        <begin position="241"/>
        <end position="261"/>
    </location>
</feature>
<dbReference type="Pfam" id="PF07690">
    <property type="entry name" value="MFS_1"/>
    <property type="match status" value="1"/>
</dbReference>
<feature type="transmembrane region" description="Helical" evidence="5">
    <location>
        <begin position="267"/>
        <end position="288"/>
    </location>
</feature>
<dbReference type="Proteomes" id="UP001218218">
    <property type="component" value="Unassembled WGS sequence"/>
</dbReference>
<reference evidence="7" key="1">
    <citation type="submission" date="2023-03" db="EMBL/GenBank/DDBJ databases">
        <title>Massive genome expansion in bonnet fungi (Mycena s.s.) driven by repeated elements and novel gene families across ecological guilds.</title>
        <authorList>
            <consortium name="Lawrence Berkeley National Laboratory"/>
            <person name="Harder C.B."/>
            <person name="Miyauchi S."/>
            <person name="Viragh M."/>
            <person name="Kuo A."/>
            <person name="Thoen E."/>
            <person name="Andreopoulos B."/>
            <person name="Lu D."/>
            <person name="Skrede I."/>
            <person name="Drula E."/>
            <person name="Henrissat B."/>
            <person name="Morin E."/>
            <person name="Kohler A."/>
            <person name="Barry K."/>
            <person name="LaButti K."/>
            <person name="Morin E."/>
            <person name="Salamov A."/>
            <person name="Lipzen A."/>
            <person name="Mereny Z."/>
            <person name="Hegedus B."/>
            <person name="Baldrian P."/>
            <person name="Stursova M."/>
            <person name="Weitz H."/>
            <person name="Taylor A."/>
            <person name="Grigoriev I.V."/>
            <person name="Nagy L.G."/>
            <person name="Martin F."/>
            <person name="Kauserud H."/>
        </authorList>
    </citation>
    <scope>NUCLEOTIDE SEQUENCE</scope>
    <source>
        <strain evidence="7">CBHHK002</strain>
    </source>
</reference>
<feature type="transmembrane region" description="Helical" evidence="5">
    <location>
        <begin position="518"/>
        <end position="542"/>
    </location>
</feature>
<proteinExistence type="predicted"/>
<evidence type="ECO:0000256" key="4">
    <source>
        <dbReference type="ARBA" id="ARBA00023136"/>
    </source>
</evidence>
<feature type="transmembrane region" description="Helical" evidence="5">
    <location>
        <begin position="20"/>
        <end position="42"/>
    </location>
</feature>
<feature type="transmembrane region" description="Helical" evidence="5">
    <location>
        <begin position="426"/>
        <end position="445"/>
    </location>
</feature>
<dbReference type="PANTHER" id="PTHR23502:SF60">
    <property type="entry name" value="MAJOR FACILITATOR SUPERFAMILY (MFS) PROFILE DOMAIN-CONTAINING PROTEIN-RELATED"/>
    <property type="match status" value="1"/>
</dbReference>
<organism evidence="7 8">
    <name type="scientific">Mycena albidolilacea</name>
    <dbReference type="NCBI Taxonomy" id="1033008"/>
    <lineage>
        <taxon>Eukaryota</taxon>
        <taxon>Fungi</taxon>
        <taxon>Dikarya</taxon>
        <taxon>Basidiomycota</taxon>
        <taxon>Agaricomycotina</taxon>
        <taxon>Agaricomycetes</taxon>
        <taxon>Agaricomycetidae</taxon>
        <taxon>Agaricales</taxon>
        <taxon>Marasmiineae</taxon>
        <taxon>Mycenaceae</taxon>
        <taxon>Mycena</taxon>
    </lineage>
</organism>
<feature type="transmembrane region" description="Helical" evidence="5">
    <location>
        <begin position="451"/>
        <end position="470"/>
    </location>
</feature>
<dbReference type="EMBL" id="JARIHO010000007">
    <property type="protein sequence ID" value="KAJ7358487.1"/>
    <property type="molecule type" value="Genomic_DNA"/>
</dbReference>
<feature type="domain" description="Major facilitator superfamily (MFS) profile" evidence="6">
    <location>
        <begin position="113"/>
        <end position="546"/>
    </location>
</feature>
<dbReference type="PROSITE" id="PS50850">
    <property type="entry name" value="MFS"/>
    <property type="match status" value="1"/>
</dbReference>
<dbReference type="PROSITE" id="PS00216">
    <property type="entry name" value="SUGAR_TRANSPORT_1"/>
    <property type="match status" value="1"/>
</dbReference>
<feature type="transmembrane region" description="Helical" evidence="5">
    <location>
        <begin position="385"/>
        <end position="406"/>
    </location>
</feature>
<feature type="transmembrane region" description="Helical" evidence="5">
    <location>
        <begin position="490"/>
        <end position="512"/>
    </location>
</feature>
<dbReference type="GO" id="GO:0022857">
    <property type="term" value="F:transmembrane transporter activity"/>
    <property type="evidence" value="ECO:0007669"/>
    <property type="project" value="InterPro"/>
</dbReference>
<dbReference type="SUPFAM" id="SSF103473">
    <property type="entry name" value="MFS general substrate transporter"/>
    <property type="match status" value="1"/>
</dbReference>